<feature type="transmembrane region" description="Helical" evidence="1">
    <location>
        <begin position="74"/>
        <end position="94"/>
    </location>
</feature>
<keyword evidence="1" id="KW-0472">Membrane</keyword>
<dbReference type="OrthoDB" id="837016at2"/>
<dbReference type="AlphaFoldDB" id="A0A286GK50"/>
<proteinExistence type="predicted"/>
<evidence type="ECO:0000313" key="3">
    <source>
        <dbReference type="Proteomes" id="UP000219452"/>
    </source>
</evidence>
<name>A0A286GK50_9BACT</name>
<evidence type="ECO:0000256" key="1">
    <source>
        <dbReference type="SAM" id="Phobius"/>
    </source>
</evidence>
<dbReference type="EMBL" id="OCNH01000005">
    <property type="protein sequence ID" value="SOD95913.1"/>
    <property type="molecule type" value="Genomic_DNA"/>
</dbReference>
<keyword evidence="3" id="KW-1185">Reference proteome</keyword>
<gene>
    <name evidence="2" type="ORF">SAMN06269250_5045</name>
</gene>
<keyword evidence="1" id="KW-1133">Transmembrane helix</keyword>
<evidence type="ECO:0000313" key="2">
    <source>
        <dbReference type="EMBL" id="SOD95913.1"/>
    </source>
</evidence>
<protein>
    <submittedName>
        <fullName evidence="2">Uncharacterized protein</fullName>
    </submittedName>
</protein>
<organism evidence="2 3">
    <name type="scientific">Spirosoma fluviale</name>
    <dbReference type="NCBI Taxonomy" id="1597977"/>
    <lineage>
        <taxon>Bacteria</taxon>
        <taxon>Pseudomonadati</taxon>
        <taxon>Bacteroidota</taxon>
        <taxon>Cytophagia</taxon>
        <taxon>Cytophagales</taxon>
        <taxon>Cytophagaceae</taxon>
        <taxon>Spirosoma</taxon>
    </lineage>
</organism>
<keyword evidence="1" id="KW-0812">Transmembrane</keyword>
<dbReference type="Proteomes" id="UP000219452">
    <property type="component" value="Unassembled WGS sequence"/>
</dbReference>
<reference evidence="3" key="1">
    <citation type="submission" date="2017-09" db="EMBL/GenBank/DDBJ databases">
        <authorList>
            <person name="Varghese N."/>
            <person name="Submissions S."/>
        </authorList>
    </citation>
    <scope>NUCLEOTIDE SEQUENCE [LARGE SCALE GENOMIC DNA]</scope>
    <source>
        <strain evidence="3">DSM 29961</strain>
    </source>
</reference>
<accession>A0A286GK50</accession>
<sequence>MNDSIPQLPEYDPHPDLWARIEADLQADELLSRRLPDLPSYEPKASLWHAIEQNLNTPEPTRVRPLRTQRTSRPLWAGLAAAAVVVLIGSWLLLRPEATDDVRIEYAVEQTDALPGQEPLAPASESLADKRAEEFIARQCAEQQLACQRPEVHELRNQLASLTAEQQRIEREQQIFGNDPVLVQAQVRIENQRAEVTKELITLLRS</sequence>
<dbReference type="RefSeq" id="WP_097129506.1">
    <property type="nucleotide sequence ID" value="NZ_OCNH01000005.1"/>
</dbReference>